<organism evidence="2 3">
    <name type="scientific">Cupriavidus taiwanensis (strain DSM 17343 / BCRC 17206 / CCUG 44338 / CIP 107171 / LMG 19424 / R1)</name>
    <name type="common">Ralstonia taiwanensis (strain LMG 19424)</name>
    <dbReference type="NCBI Taxonomy" id="977880"/>
    <lineage>
        <taxon>Bacteria</taxon>
        <taxon>Pseudomonadati</taxon>
        <taxon>Pseudomonadota</taxon>
        <taxon>Betaproteobacteria</taxon>
        <taxon>Burkholderiales</taxon>
        <taxon>Burkholderiaceae</taxon>
        <taxon>Cupriavidus</taxon>
    </lineage>
</organism>
<dbReference type="AlphaFoldDB" id="B2AIL2"/>
<gene>
    <name evidence="2" type="ordered locus">RALTA_B0416</name>
</gene>
<dbReference type="KEGG" id="cti:RALTA_B0416"/>
<name>B2AIL2_CUPTR</name>
<dbReference type="HOGENOM" id="CLU_2342072_0_0_4"/>
<evidence type="ECO:0000313" key="2">
    <source>
        <dbReference type="EMBL" id="CAP63611.1"/>
    </source>
</evidence>
<proteinExistence type="predicted"/>
<sequence length="97" mass="10758">MGQNFQRAWTFFPNVSLPFLASARSARPRHVNGWRALPDKPLPFFRTNVAPRIPRIARLRRTPCASADAVQGHPRAKASHQSGGSSIEPIFHSDSAN</sequence>
<feature type="region of interest" description="Disordered" evidence="1">
    <location>
        <begin position="65"/>
        <end position="97"/>
    </location>
</feature>
<keyword evidence="3" id="KW-1185">Reference proteome</keyword>
<dbReference type="Proteomes" id="UP000001692">
    <property type="component" value="Chromosome 2"/>
</dbReference>
<reference evidence="2 3" key="1">
    <citation type="journal article" date="2008" name="Genome Res.">
        <title>Genome sequence of the beta-rhizobium Cupriavidus taiwanensis and comparative genomics of rhizobia.</title>
        <authorList>
            <person name="Amadou C."/>
            <person name="Pascal G."/>
            <person name="Mangenot S."/>
            <person name="Glew M."/>
            <person name="Bontemps C."/>
            <person name="Capela D."/>
            <person name="Carrere S."/>
            <person name="Cruveiller S."/>
            <person name="Dossat C."/>
            <person name="Lajus A."/>
            <person name="Marchetti M."/>
            <person name="Poinsot V."/>
            <person name="Rouy Z."/>
            <person name="Servin B."/>
            <person name="Saad M."/>
            <person name="Schenowitz C."/>
            <person name="Barbe V."/>
            <person name="Batut J."/>
            <person name="Medigue C."/>
            <person name="Masson-Boivin C."/>
        </authorList>
    </citation>
    <scope>NUCLEOTIDE SEQUENCE [LARGE SCALE GENOMIC DNA]</scope>
    <source>
        <strain evidence="3">DSM 17343 / BCRC 17206 / CCUG 44338 / CIP 107171 / LMG 19424 / R1</strain>
    </source>
</reference>
<evidence type="ECO:0000256" key="1">
    <source>
        <dbReference type="SAM" id="MobiDB-lite"/>
    </source>
</evidence>
<accession>B2AIL2</accession>
<protein>
    <submittedName>
        <fullName evidence="2">Uncharacterized protein</fullName>
    </submittedName>
</protein>
<evidence type="ECO:0000313" key="3">
    <source>
        <dbReference type="Proteomes" id="UP000001692"/>
    </source>
</evidence>
<dbReference type="EMBL" id="CU633750">
    <property type="protein sequence ID" value="CAP63611.1"/>
    <property type="molecule type" value="Genomic_DNA"/>
</dbReference>